<sequence length="426" mass="45235">MEASAIVYVAAGLTALLAAMLPRVLSRAPVSMPMVLLAAGVVAFALLDHLPDPDPVAHQAIAEHVTEITVIVSLMGAGLALNRPIGWRRWISTWRLLGITMPLTMLAVGLLGGWLLGVGAAAAVLLAACLAPTDPVLASEVQVGEPSDEPDEEDEARFALTSEAGLNDGLAFPFTYMAIAIATAGLAPAGWLGRWLAVDVLWRISAGVAVGLAVGWLLSKLFFRAPSRRLRLAEHGEGFVAIAATFAAYGIAEVIEGYGFIAVFVCAVTIRATERDSGYQRVLHEYVEQIERLLTVVVLVLLGGAVARGLFAELTWQQVVFAVVVIVLVRPLAGWVGLARGDTDLRERGAISYFGVRGIGSLYYMSYALGETAIPEARDLWAVVGLVVVSSVVLHGSTATPVMSFLDRRRRQSLPARDDEAPGPPA</sequence>
<accession>A0ABP8L8B5</accession>
<evidence type="ECO:0000256" key="8">
    <source>
        <dbReference type="SAM" id="Phobius"/>
    </source>
</evidence>
<organism evidence="10 11">
    <name type="scientific">Georgenia halophila</name>
    <dbReference type="NCBI Taxonomy" id="620889"/>
    <lineage>
        <taxon>Bacteria</taxon>
        <taxon>Bacillati</taxon>
        <taxon>Actinomycetota</taxon>
        <taxon>Actinomycetes</taxon>
        <taxon>Micrococcales</taxon>
        <taxon>Bogoriellaceae</taxon>
        <taxon>Georgenia</taxon>
    </lineage>
</organism>
<evidence type="ECO:0000256" key="5">
    <source>
        <dbReference type="ARBA" id="ARBA00022989"/>
    </source>
</evidence>
<evidence type="ECO:0000256" key="7">
    <source>
        <dbReference type="ARBA" id="ARBA00023136"/>
    </source>
</evidence>
<dbReference type="Proteomes" id="UP001500622">
    <property type="component" value="Unassembled WGS sequence"/>
</dbReference>
<keyword evidence="5 8" id="KW-1133">Transmembrane helix</keyword>
<proteinExistence type="predicted"/>
<dbReference type="InterPro" id="IPR006153">
    <property type="entry name" value="Cation/H_exchanger_TM"/>
</dbReference>
<feature type="transmembrane region" description="Helical" evidence="8">
    <location>
        <begin position="381"/>
        <end position="406"/>
    </location>
</feature>
<feature type="domain" description="Cation/H+ exchanger transmembrane" evidence="9">
    <location>
        <begin position="13"/>
        <end position="403"/>
    </location>
</feature>
<evidence type="ECO:0000256" key="1">
    <source>
        <dbReference type="ARBA" id="ARBA00004651"/>
    </source>
</evidence>
<gene>
    <name evidence="10" type="ORF">GCM10023169_21820</name>
</gene>
<name>A0ABP8L8B5_9MICO</name>
<feature type="transmembrane region" description="Helical" evidence="8">
    <location>
        <begin position="61"/>
        <end position="82"/>
    </location>
</feature>
<evidence type="ECO:0000313" key="10">
    <source>
        <dbReference type="EMBL" id="GAA4424800.1"/>
    </source>
</evidence>
<feature type="transmembrane region" description="Helical" evidence="8">
    <location>
        <begin position="350"/>
        <end position="369"/>
    </location>
</feature>
<dbReference type="PANTHER" id="PTHR32507:SF8">
    <property type="entry name" value="CNH1P"/>
    <property type="match status" value="1"/>
</dbReference>
<feature type="transmembrane region" description="Helical" evidence="8">
    <location>
        <begin position="32"/>
        <end position="49"/>
    </location>
</feature>
<keyword evidence="4 8" id="KW-0812">Transmembrane</keyword>
<evidence type="ECO:0000256" key="6">
    <source>
        <dbReference type="ARBA" id="ARBA00023065"/>
    </source>
</evidence>
<dbReference type="RefSeq" id="WP_345216293.1">
    <property type="nucleotide sequence ID" value="NZ_BAABGN010000009.1"/>
</dbReference>
<evidence type="ECO:0000256" key="3">
    <source>
        <dbReference type="ARBA" id="ARBA00022449"/>
    </source>
</evidence>
<feature type="transmembrane region" description="Helical" evidence="8">
    <location>
        <begin position="318"/>
        <end position="338"/>
    </location>
</feature>
<feature type="transmembrane region" description="Helical" evidence="8">
    <location>
        <begin position="6"/>
        <end position="25"/>
    </location>
</feature>
<evidence type="ECO:0000256" key="4">
    <source>
        <dbReference type="ARBA" id="ARBA00022692"/>
    </source>
</evidence>
<protein>
    <submittedName>
        <fullName evidence="10">Cation:proton antiporter</fullName>
    </submittedName>
</protein>
<keyword evidence="3" id="KW-0050">Antiport</keyword>
<evidence type="ECO:0000259" key="9">
    <source>
        <dbReference type="Pfam" id="PF00999"/>
    </source>
</evidence>
<feature type="transmembrane region" description="Helical" evidence="8">
    <location>
        <begin position="200"/>
        <end position="219"/>
    </location>
</feature>
<keyword evidence="11" id="KW-1185">Reference proteome</keyword>
<evidence type="ECO:0000256" key="2">
    <source>
        <dbReference type="ARBA" id="ARBA00022448"/>
    </source>
</evidence>
<feature type="transmembrane region" description="Helical" evidence="8">
    <location>
        <begin position="170"/>
        <end position="193"/>
    </location>
</feature>
<reference evidence="11" key="1">
    <citation type="journal article" date="2019" name="Int. J. Syst. Evol. Microbiol.">
        <title>The Global Catalogue of Microorganisms (GCM) 10K type strain sequencing project: providing services to taxonomists for standard genome sequencing and annotation.</title>
        <authorList>
            <consortium name="The Broad Institute Genomics Platform"/>
            <consortium name="The Broad Institute Genome Sequencing Center for Infectious Disease"/>
            <person name="Wu L."/>
            <person name="Ma J."/>
        </authorList>
    </citation>
    <scope>NUCLEOTIDE SEQUENCE [LARGE SCALE GENOMIC DNA]</scope>
    <source>
        <strain evidence="11">JCM 17810</strain>
    </source>
</reference>
<dbReference type="Pfam" id="PF00999">
    <property type="entry name" value="Na_H_Exchanger"/>
    <property type="match status" value="1"/>
</dbReference>
<keyword evidence="2" id="KW-0813">Transport</keyword>
<comment type="subcellular location">
    <subcellularLocation>
        <location evidence="1">Cell membrane</location>
        <topology evidence="1">Multi-pass membrane protein</topology>
    </subcellularLocation>
</comment>
<evidence type="ECO:0000313" key="11">
    <source>
        <dbReference type="Proteomes" id="UP001500622"/>
    </source>
</evidence>
<feature type="transmembrane region" description="Helical" evidence="8">
    <location>
        <begin position="103"/>
        <end position="128"/>
    </location>
</feature>
<comment type="caution">
    <text evidence="10">The sequence shown here is derived from an EMBL/GenBank/DDBJ whole genome shotgun (WGS) entry which is preliminary data.</text>
</comment>
<dbReference type="PANTHER" id="PTHR32507">
    <property type="entry name" value="NA(+)/H(+) ANTIPORTER 1"/>
    <property type="match status" value="1"/>
</dbReference>
<keyword evidence="7 8" id="KW-0472">Membrane</keyword>
<feature type="transmembrane region" description="Helical" evidence="8">
    <location>
        <begin position="239"/>
        <end position="272"/>
    </location>
</feature>
<keyword evidence="6" id="KW-0406">Ion transport</keyword>
<feature type="transmembrane region" description="Helical" evidence="8">
    <location>
        <begin position="293"/>
        <end position="312"/>
    </location>
</feature>
<dbReference type="EMBL" id="BAABGN010000009">
    <property type="protein sequence ID" value="GAA4424800.1"/>
    <property type="molecule type" value="Genomic_DNA"/>
</dbReference>